<organism evidence="2 3">
    <name type="scientific">Actinidia rufa</name>
    <dbReference type="NCBI Taxonomy" id="165716"/>
    <lineage>
        <taxon>Eukaryota</taxon>
        <taxon>Viridiplantae</taxon>
        <taxon>Streptophyta</taxon>
        <taxon>Embryophyta</taxon>
        <taxon>Tracheophyta</taxon>
        <taxon>Spermatophyta</taxon>
        <taxon>Magnoliopsida</taxon>
        <taxon>eudicotyledons</taxon>
        <taxon>Gunneridae</taxon>
        <taxon>Pentapetalae</taxon>
        <taxon>asterids</taxon>
        <taxon>Ericales</taxon>
        <taxon>Actinidiaceae</taxon>
        <taxon>Actinidia</taxon>
    </lineage>
</organism>
<keyword evidence="3" id="KW-1185">Reference proteome</keyword>
<dbReference type="AlphaFoldDB" id="A0A7J0HD35"/>
<sequence length="74" mass="8425">MASHTWILTLGLFLMVSATMATAPRKPVDVPFGRNYVPTWAFDHIKYFNGGSEIQLHLDKYWVPIKGILPVRPL</sequence>
<evidence type="ECO:0000313" key="3">
    <source>
        <dbReference type="Proteomes" id="UP000585474"/>
    </source>
</evidence>
<proteinExistence type="predicted"/>
<accession>A0A7J0HD35</accession>
<keyword evidence="1" id="KW-0732">Signal</keyword>
<comment type="caution">
    <text evidence="2">The sequence shown here is derived from an EMBL/GenBank/DDBJ whole genome shotgun (WGS) entry which is preliminary data.</text>
</comment>
<keyword evidence="2" id="KW-0378">Hydrolase</keyword>
<gene>
    <name evidence="2" type="ORF">Acr_29g0001300</name>
</gene>
<dbReference type="GO" id="GO:0016787">
    <property type="term" value="F:hydrolase activity"/>
    <property type="evidence" value="ECO:0007669"/>
    <property type="project" value="UniProtKB-KW"/>
</dbReference>
<dbReference type="Proteomes" id="UP000585474">
    <property type="component" value="Unassembled WGS sequence"/>
</dbReference>
<feature type="signal peptide" evidence="1">
    <location>
        <begin position="1"/>
        <end position="21"/>
    </location>
</feature>
<evidence type="ECO:0000256" key="1">
    <source>
        <dbReference type="SAM" id="SignalP"/>
    </source>
</evidence>
<protein>
    <submittedName>
        <fullName evidence="2">Xyloglucan endotransglucosylase/hydrolase 5</fullName>
    </submittedName>
</protein>
<feature type="chain" id="PRO_5029644504" evidence="1">
    <location>
        <begin position="22"/>
        <end position="74"/>
    </location>
</feature>
<dbReference type="EMBL" id="BJWL01000029">
    <property type="protein sequence ID" value="GFZ20968.1"/>
    <property type="molecule type" value="Genomic_DNA"/>
</dbReference>
<dbReference type="OrthoDB" id="4781at2759"/>
<evidence type="ECO:0000313" key="2">
    <source>
        <dbReference type="EMBL" id="GFZ20968.1"/>
    </source>
</evidence>
<name>A0A7J0HD35_9ERIC</name>
<reference evidence="2 3" key="1">
    <citation type="submission" date="2019-07" db="EMBL/GenBank/DDBJ databases">
        <title>De Novo Assembly of kiwifruit Actinidia rufa.</title>
        <authorList>
            <person name="Sugita-Konishi S."/>
            <person name="Sato K."/>
            <person name="Mori E."/>
            <person name="Abe Y."/>
            <person name="Kisaki G."/>
            <person name="Hamano K."/>
            <person name="Suezawa K."/>
            <person name="Otani M."/>
            <person name="Fukuda T."/>
            <person name="Manabe T."/>
            <person name="Gomi K."/>
            <person name="Tabuchi M."/>
            <person name="Akimitsu K."/>
            <person name="Kataoka I."/>
        </authorList>
    </citation>
    <scope>NUCLEOTIDE SEQUENCE [LARGE SCALE GENOMIC DNA]</scope>
    <source>
        <strain evidence="3">cv. Fuchu</strain>
    </source>
</reference>